<evidence type="ECO:0000313" key="1">
    <source>
        <dbReference type="EMBL" id="CAK7907539.1"/>
    </source>
</evidence>
<sequence>MDARHCYTSIPLSLSDSIVLDVLVAKIIRDSFNLHLHNFLNRDPLTSRFNHLIINQSNTQVHSKIAKYLNIDFEIIGFGGSKKLKRQWCDIKFGTKIKSKGKLIENFNGSYILHFPGGNCSYYLKPGYRRFSCKDGNYNAVMKRREINHPKESN</sequence>
<proteinExistence type="predicted"/>
<reference evidence="1 2" key="1">
    <citation type="submission" date="2024-01" db="EMBL/GenBank/DDBJ databases">
        <authorList>
            <consortium name="Genoscope - CEA"/>
            <person name="William W."/>
        </authorList>
    </citation>
    <scope>NUCLEOTIDE SEQUENCE [LARGE SCALE GENOMIC DNA]</scope>
    <source>
        <strain evidence="1 2">29B2s-10</strain>
    </source>
</reference>
<gene>
    <name evidence="1" type="ORF">CAAN4_E05952</name>
</gene>
<name>A0ABP0ED06_9ASCO</name>
<evidence type="ECO:0000313" key="2">
    <source>
        <dbReference type="Proteomes" id="UP001497600"/>
    </source>
</evidence>
<protein>
    <recommendedName>
        <fullName evidence="3">Homing endonuclease LAGLIDADG domain-containing protein</fullName>
    </recommendedName>
</protein>
<evidence type="ECO:0008006" key="3">
    <source>
        <dbReference type="Google" id="ProtNLM"/>
    </source>
</evidence>
<dbReference type="EMBL" id="OZ004257">
    <property type="protein sequence ID" value="CAK7907539.1"/>
    <property type="molecule type" value="Genomic_DNA"/>
</dbReference>
<dbReference type="Proteomes" id="UP001497600">
    <property type="component" value="Chromosome E"/>
</dbReference>
<organism evidence="1 2">
    <name type="scientific">[Candida] anglica</name>
    <dbReference type="NCBI Taxonomy" id="148631"/>
    <lineage>
        <taxon>Eukaryota</taxon>
        <taxon>Fungi</taxon>
        <taxon>Dikarya</taxon>
        <taxon>Ascomycota</taxon>
        <taxon>Saccharomycotina</taxon>
        <taxon>Pichiomycetes</taxon>
        <taxon>Debaryomycetaceae</taxon>
        <taxon>Kurtzmaniella</taxon>
    </lineage>
</organism>
<accession>A0ABP0ED06</accession>
<keyword evidence="2" id="KW-1185">Reference proteome</keyword>